<dbReference type="Proteomes" id="UP001460888">
    <property type="component" value="Unassembled WGS sequence"/>
</dbReference>
<sequence>MTQLRQLTTLQWSALIFVRKTDLRCAGALGAYELRHGRSFLMADLHDVAAFLVTAISAAPMQDLRT</sequence>
<organism evidence="1 2">
    <name type="scientific">Salinisphaera dokdonensis CL-ES53</name>
    <dbReference type="NCBI Taxonomy" id="1304272"/>
    <lineage>
        <taxon>Bacteria</taxon>
        <taxon>Pseudomonadati</taxon>
        <taxon>Pseudomonadota</taxon>
        <taxon>Gammaproteobacteria</taxon>
        <taxon>Salinisphaerales</taxon>
        <taxon>Salinisphaeraceae</taxon>
        <taxon>Salinisphaera</taxon>
    </lineage>
</organism>
<comment type="caution">
    <text evidence="1">The sequence shown here is derived from an EMBL/GenBank/DDBJ whole genome shotgun (WGS) entry which is preliminary data.</text>
</comment>
<accession>A0ABV2B5M8</accession>
<dbReference type="RefSeq" id="WP_353113561.1">
    <property type="nucleotide sequence ID" value="NZ_APND01000009.1"/>
</dbReference>
<dbReference type="EMBL" id="APND01000009">
    <property type="protein sequence ID" value="MES1930897.1"/>
    <property type="molecule type" value="Genomic_DNA"/>
</dbReference>
<protein>
    <submittedName>
        <fullName evidence="1">Uncharacterized protein</fullName>
    </submittedName>
</protein>
<proteinExistence type="predicted"/>
<evidence type="ECO:0000313" key="1">
    <source>
        <dbReference type="EMBL" id="MES1930897.1"/>
    </source>
</evidence>
<evidence type="ECO:0000313" key="2">
    <source>
        <dbReference type="Proteomes" id="UP001460888"/>
    </source>
</evidence>
<name>A0ABV2B5M8_9GAMM</name>
<gene>
    <name evidence="1" type="ORF">SADO_16678</name>
</gene>
<reference evidence="1 2" key="1">
    <citation type="submission" date="2013-03" db="EMBL/GenBank/DDBJ databases">
        <title>Salinisphaera dokdonensis CL-ES53 Genome Sequencing.</title>
        <authorList>
            <person name="Li C."/>
            <person name="Lai Q."/>
            <person name="Shao Z."/>
        </authorList>
    </citation>
    <scope>NUCLEOTIDE SEQUENCE [LARGE SCALE GENOMIC DNA]</scope>
    <source>
        <strain evidence="1 2">CL-ES53</strain>
    </source>
</reference>
<keyword evidence="2" id="KW-1185">Reference proteome</keyword>